<dbReference type="Pfam" id="PF24605">
    <property type="entry name" value="CEMIP_X"/>
    <property type="match status" value="1"/>
</dbReference>
<dbReference type="InterPro" id="IPR055400">
    <property type="entry name" value="CEMIP_X"/>
</dbReference>
<dbReference type="EMBL" id="SCEB01215802">
    <property type="protein sequence ID" value="RXM27582.1"/>
    <property type="molecule type" value="Genomic_DNA"/>
</dbReference>
<dbReference type="InterPro" id="IPR019316">
    <property type="entry name" value="G8_domain"/>
</dbReference>
<evidence type="ECO:0000256" key="3">
    <source>
        <dbReference type="ARBA" id="ARBA00007586"/>
    </source>
</evidence>
<evidence type="ECO:0000256" key="12">
    <source>
        <dbReference type="PROSITE-ProRule" id="PRU01375"/>
    </source>
</evidence>
<feature type="compositionally biased region" description="Low complexity" evidence="13">
    <location>
        <begin position="116"/>
        <end position="127"/>
    </location>
</feature>
<keyword evidence="11" id="KW-0326">Glycosidase</keyword>
<dbReference type="PROSITE" id="PS52031">
    <property type="entry name" value="GG_LECTIN"/>
    <property type="match status" value="2"/>
</dbReference>
<reference evidence="16 17" key="1">
    <citation type="submission" date="2019-01" db="EMBL/GenBank/DDBJ databases">
        <title>Draft Genome and Complete Hox-Cluster Characterization of the Sterlet Sturgeon (Acipenser ruthenus).</title>
        <authorList>
            <person name="Wei Q."/>
        </authorList>
    </citation>
    <scope>NUCLEOTIDE SEQUENCE [LARGE SCALE GENOMIC DNA]</scope>
    <source>
        <strain evidence="16">WHYD16114868_AA</strain>
        <tissue evidence="16">Blood</tissue>
    </source>
</reference>
<dbReference type="GO" id="GO:0004415">
    <property type="term" value="F:hyalurononglucosaminidase activity"/>
    <property type="evidence" value="ECO:0007669"/>
    <property type="project" value="UniProtKB-EC"/>
</dbReference>
<feature type="domain" description="G8" evidence="15">
    <location>
        <begin position="193"/>
        <end position="317"/>
    </location>
</feature>
<sequence length="1443" mass="160596">MVQDRECKPWSVEGQNRDRTGSFKYCFGDFRWSRCGNLGPGSAQYQEWCRSVTSVPVRHGSTSPQLPRAADNMQVTDVSRRSPVFLPPPNGNSHRSPGYVPGRIAPVRSPPPPKTKPSQKPSSDPQQGHASYSFAVGEQKREQATTQRRRSKNTLVCFAVSLLAFFIVLILMLSLTTREVIDENCPDHNPALSSWNPGHDQQKTVIIRKGDLFRLESSATVNSIIIQKGGVLVFADDTEGFKNITLRTRYILIEDGGVLHIGAAKCRYRSKATITLFGRRDEGEEVPGFGRKFIGVRAGGSLELHGTEKLSWTFLSRTLPSSGLAAGGYSFERNFSRGINLRVLDQDTAEVLVVDRFDTHESKNDSRRLHEFLKSLHPGRIVSLAVGDSAVKSLLDETKRIIADLLGSTFVYNLKYRQAWALVGVIGGGNASCSEDVREHENHDTGGQAVARREFITVDGVRFSVSAYSEWREGFPISGFQVEVVDGVMLHMKDDVQSWNPGDRVIIASTDFSMYQAEEFSLLPCPECNKYQVKIQGKPQFTHVGEIIDAIDMRAEVGVLTRNILIHGEMENSCYGNNWCQFFSYDTFGGHIKILGNFTSVHLSHIELKNMGQQVKGSYPVHFHLCGDVDERGGYRTPTYLEGLAIHHSFSRCVAVHATNGLLIKDSVGYDTLGHCFFLEDGTEQRNTLYHNLGLVTKPGTLLPTDRNDTMCTSIRNKVYGNYIPVPATDCKAVSTFWISHPNNNLISNAAAGSQDTGIWYLFHSMSTGDTHGLSPETKAELTPLGIFYNNRVHSNFKAGLFIDKGVKTTNASAADPREYLCLDNNARFRPHVDADPKKPRAVALIDSLISFKNNDLGAWVRGGDILIKNSGDGSFPKDVGSSQVVSESLFVGESKNYGTNGGQNKYWGVGGGENKARTLPRNKTFPIRGFQIYDGPVHLTKSTFKHFIPTSDRYTSAVGFFLKNPWQLTPRNNISSVKFETSVSLKVFFGISGPWFEENELDGDKNSIFHDVDGSVTGYKDAYVGRMDNFLIRHPDCINVTKWNGVICSGRYSQVFIQTWGSQNLSMSIVRDEYPSSPMTLRGINSQRASFQQYQPVVMIGKSYTVHWNGSAPKETVLYLINFDKGDWIQVGLCYPPDTTFQVMSDIYQRQSANFDSMEDYGPASSLEDLQKSMSERKFFFDNSTGLLLIFLHAKHSRDGHSYCSTQGCERVKITATIKSKDTSNCMTKAYPKYSKPPKAIIAMPPRTTTQCSNCGAAKMVFTSDPHKTYLQAQIKSLSKEEIQQGDNESFITVNGEMFSFAESGFFLVIVDACTGKVTKNTLFFQLDAKMEKYLNTGIPQRSIVLLSTRNKQSGFGSISQYLVSLGIAKAADLQIKESFAFFGFRGGVNTSWAKLFTAPAGKKLGLLEKYIPLELEEYGCTKADTPWRKDVELLKKALSKH</sequence>
<dbReference type="EC" id="3.2.1.35" evidence="4"/>
<evidence type="ECO:0000256" key="7">
    <source>
        <dbReference type="ARBA" id="ARBA00022737"/>
    </source>
</evidence>
<evidence type="ECO:0000256" key="5">
    <source>
        <dbReference type="ARBA" id="ARBA00022475"/>
    </source>
</evidence>
<dbReference type="InterPro" id="IPR011050">
    <property type="entry name" value="Pectin_lyase_fold/virulence"/>
</dbReference>
<keyword evidence="5" id="KW-1003">Cell membrane</keyword>
<dbReference type="PANTHER" id="PTHR15535:SF26">
    <property type="entry name" value="CELL SURFACE HYALURONIDASE"/>
    <property type="match status" value="1"/>
</dbReference>
<comment type="similarity">
    <text evidence="3">Belongs to the CEMIP family.</text>
</comment>
<dbReference type="PROSITE" id="PS51484">
    <property type="entry name" value="G8"/>
    <property type="match status" value="1"/>
</dbReference>
<evidence type="ECO:0000256" key="8">
    <source>
        <dbReference type="ARBA" id="ARBA00022801"/>
    </source>
</evidence>
<dbReference type="Pfam" id="PF10162">
    <property type="entry name" value="G8"/>
    <property type="match status" value="1"/>
</dbReference>
<dbReference type="Pfam" id="PF24606">
    <property type="entry name" value="CEMIP_beta-hel"/>
    <property type="match status" value="1"/>
</dbReference>
<evidence type="ECO:0000256" key="9">
    <source>
        <dbReference type="ARBA" id="ARBA00023136"/>
    </source>
</evidence>
<keyword evidence="14" id="KW-1133">Transmembrane helix</keyword>
<keyword evidence="9 14" id="KW-0472">Membrane</keyword>
<keyword evidence="8" id="KW-0378">Hydrolase</keyword>
<evidence type="ECO:0000256" key="10">
    <source>
        <dbReference type="ARBA" id="ARBA00023180"/>
    </source>
</evidence>
<name>A0A444TXG4_ACIRT</name>
<dbReference type="CDD" id="cd13938">
    <property type="entry name" value="PANDER_like_TMEM2"/>
    <property type="match status" value="1"/>
</dbReference>
<dbReference type="InterPro" id="IPR052252">
    <property type="entry name" value="CEMIP/CEMIP2"/>
</dbReference>
<gene>
    <name evidence="16" type="ORF">EOD39_10604</name>
</gene>
<comment type="subcellular location">
    <subcellularLocation>
        <location evidence="2">Cell membrane</location>
    </subcellularLocation>
</comment>
<evidence type="ECO:0000256" key="11">
    <source>
        <dbReference type="ARBA" id="ARBA00023295"/>
    </source>
</evidence>
<dbReference type="GO" id="GO:0005886">
    <property type="term" value="C:plasma membrane"/>
    <property type="evidence" value="ECO:0007669"/>
    <property type="project" value="UniProtKB-SubCell"/>
</dbReference>
<keyword evidence="6 12" id="KW-0430">Lectin</keyword>
<accession>A0A444TXG4</accession>
<keyword evidence="17" id="KW-1185">Reference proteome</keyword>
<evidence type="ECO:0000313" key="17">
    <source>
        <dbReference type="Proteomes" id="UP000289886"/>
    </source>
</evidence>
<keyword evidence="14 16" id="KW-0812">Transmembrane</keyword>
<dbReference type="PANTHER" id="PTHR15535">
    <property type="entry name" value="TRANSMEMBRANE PROTEIN 2-RELATED"/>
    <property type="match status" value="1"/>
</dbReference>
<dbReference type="GO" id="GO:0030246">
    <property type="term" value="F:carbohydrate binding"/>
    <property type="evidence" value="ECO:0007669"/>
    <property type="project" value="UniProtKB-UniRule"/>
</dbReference>
<comment type="caution">
    <text evidence="16">The sequence shown here is derived from an EMBL/GenBank/DDBJ whole genome shotgun (WGS) entry which is preliminary data.</text>
</comment>
<evidence type="ECO:0000256" key="4">
    <source>
        <dbReference type="ARBA" id="ARBA00012774"/>
    </source>
</evidence>
<feature type="transmembrane region" description="Helical" evidence="14">
    <location>
        <begin position="155"/>
        <end position="175"/>
    </location>
</feature>
<dbReference type="Proteomes" id="UP000289886">
    <property type="component" value="Unassembled WGS sequence"/>
</dbReference>
<dbReference type="InterPro" id="IPR055401">
    <property type="entry name" value="CEMIP_beta-hel_dom"/>
</dbReference>
<dbReference type="InterPro" id="IPR039473">
    <property type="entry name" value="TMEM2_PANDER-like"/>
</dbReference>
<keyword evidence="10" id="KW-0325">Glycoprotein</keyword>
<evidence type="ECO:0000259" key="15">
    <source>
        <dbReference type="PROSITE" id="PS51484"/>
    </source>
</evidence>
<evidence type="ECO:0000256" key="2">
    <source>
        <dbReference type="ARBA" id="ARBA00004236"/>
    </source>
</evidence>
<dbReference type="SUPFAM" id="SSF51126">
    <property type="entry name" value="Pectin lyase-like"/>
    <property type="match status" value="1"/>
</dbReference>
<dbReference type="InterPro" id="IPR039477">
    <property type="entry name" value="ILEI/PANDER_dom"/>
</dbReference>
<comment type="catalytic activity">
    <reaction evidence="1">
        <text>Random hydrolysis of (1-&gt;4)-linkages between N-acetyl-beta-D-glucosamine and D-glucuronate residues in hyaluronate.</text>
        <dbReference type="EC" id="3.2.1.35"/>
    </reaction>
</comment>
<dbReference type="Pfam" id="PF15711">
    <property type="entry name" value="ILEI"/>
    <property type="match status" value="2"/>
</dbReference>
<evidence type="ECO:0000256" key="13">
    <source>
        <dbReference type="SAM" id="MobiDB-lite"/>
    </source>
</evidence>
<evidence type="ECO:0000256" key="1">
    <source>
        <dbReference type="ARBA" id="ARBA00000251"/>
    </source>
</evidence>
<feature type="region of interest" description="Disordered" evidence="13">
    <location>
        <begin position="56"/>
        <end position="130"/>
    </location>
</feature>
<organism evidence="16 17">
    <name type="scientific">Acipenser ruthenus</name>
    <name type="common">Sterlet sturgeon</name>
    <dbReference type="NCBI Taxonomy" id="7906"/>
    <lineage>
        <taxon>Eukaryota</taxon>
        <taxon>Metazoa</taxon>
        <taxon>Chordata</taxon>
        <taxon>Craniata</taxon>
        <taxon>Vertebrata</taxon>
        <taxon>Euteleostomi</taxon>
        <taxon>Actinopterygii</taxon>
        <taxon>Chondrostei</taxon>
        <taxon>Acipenseriformes</taxon>
        <taxon>Acipenseridae</taxon>
        <taxon>Acipenser</taxon>
    </lineage>
</organism>
<evidence type="ECO:0000256" key="6">
    <source>
        <dbReference type="ARBA" id="ARBA00022734"/>
    </source>
</evidence>
<evidence type="ECO:0000256" key="14">
    <source>
        <dbReference type="SAM" id="Phobius"/>
    </source>
</evidence>
<keyword evidence="7" id="KW-0677">Repeat</keyword>
<protein>
    <recommendedName>
        <fullName evidence="4">hyaluronoglucosaminidase</fullName>
        <ecNumber evidence="4">3.2.1.35</ecNumber>
    </recommendedName>
</protein>
<evidence type="ECO:0000313" key="16">
    <source>
        <dbReference type="EMBL" id="RXM27582.1"/>
    </source>
</evidence>
<proteinExistence type="inferred from homology"/>
<dbReference type="SMART" id="SM01225">
    <property type="entry name" value="G8"/>
    <property type="match status" value="1"/>
</dbReference>